<dbReference type="AlphaFoldDB" id="A0A0L9TQZ5"/>
<dbReference type="PANTHER" id="PTHR46148:SF52">
    <property type="entry name" value="OS04G0603800 PROTEIN"/>
    <property type="match status" value="1"/>
</dbReference>
<dbReference type="InterPro" id="IPR056924">
    <property type="entry name" value="SH3_Tf2-1"/>
</dbReference>
<dbReference type="PANTHER" id="PTHR46148">
    <property type="entry name" value="CHROMO DOMAIN-CONTAINING PROTEIN"/>
    <property type="match status" value="1"/>
</dbReference>
<protein>
    <recommendedName>
        <fullName evidence="1">Tf2-1-like SH3-like domain-containing protein</fullName>
    </recommendedName>
</protein>
<name>A0A0L9TQZ5_PHAAN</name>
<organism evidence="2 3">
    <name type="scientific">Phaseolus angularis</name>
    <name type="common">Azuki bean</name>
    <name type="synonym">Vigna angularis</name>
    <dbReference type="NCBI Taxonomy" id="3914"/>
    <lineage>
        <taxon>Eukaryota</taxon>
        <taxon>Viridiplantae</taxon>
        <taxon>Streptophyta</taxon>
        <taxon>Embryophyta</taxon>
        <taxon>Tracheophyta</taxon>
        <taxon>Spermatophyta</taxon>
        <taxon>Magnoliopsida</taxon>
        <taxon>eudicotyledons</taxon>
        <taxon>Gunneridae</taxon>
        <taxon>Pentapetalae</taxon>
        <taxon>rosids</taxon>
        <taxon>fabids</taxon>
        <taxon>Fabales</taxon>
        <taxon>Fabaceae</taxon>
        <taxon>Papilionoideae</taxon>
        <taxon>50 kb inversion clade</taxon>
        <taxon>NPAAA clade</taxon>
        <taxon>indigoferoid/millettioid clade</taxon>
        <taxon>Phaseoleae</taxon>
        <taxon>Vigna</taxon>
    </lineage>
</organism>
<dbReference type="Gramene" id="KOM32921">
    <property type="protein sequence ID" value="KOM32921"/>
    <property type="gene ID" value="LR48_Vigan01g247700"/>
</dbReference>
<proteinExistence type="predicted"/>
<evidence type="ECO:0000259" key="1">
    <source>
        <dbReference type="Pfam" id="PF24626"/>
    </source>
</evidence>
<sequence>MVISYQGSAKCIPFEVADGRPPPTLTRFMSGEITVEAVAHVLQKGDEALKQLKYHLGRAQDQMTKYANWKRKPVTIKVEDWIYLKIRPLRQVSMLTTLHLKLCSRYYGSFKVVKQVGPVAFKLQLPDPARILPVFHVS</sequence>
<feature type="domain" description="Tf2-1-like SH3-like" evidence="1">
    <location>
        <begin position="80"/>
        <end position="138"/>
    </location>
</feature>
<reference evidence="3" key="1">
    <citation type="journal article" date="2015" name="Proc. Natl. Acad. Sci. U.S.A.">
        <title>Genome sequencing of adzuki bean (Vigna angularis) provides insight into high starch and low fat accumulation and domestication.</title>
        <authorList>
            <person name="Yang K."/>
            <person name="Tian Z."/>
            <person name="Chen C."/>
            <person name="Luo L."/>
            <person name="Zhao B."/>
            <person name="Wang Z."/>
            <person name="Yu L."/>
            <person name="Li Y."/>
            <person name="Sun Y."/>
            <person name="Li W."/>
            <person name="Chen Y."/>
            <person name="Li Y."/>
            <person name="Zhang Y."/>
            <person name="Ai D."/>
            <person name="Zhao J."/>
            <person name="Shang C."/>
            <person name="Ma Y."/>
            <person name="Wu B."/>
            <person name="Wang M."/>
            <person name="Gao L."/>
            <person name="Sun D."/>
            <person name="Zhang P."/>
            <person name="Guo F."/>
            <person name="Wang W."/>
            <person name="Li Y."/>
            <person name="Wang J."/>
            <person name="Varshney R.K."/>
            <person name="Wang J."/>
            <person name="Ling H.Q."/>
            <person name="Wan P."/>
        </authorList>
    </citation>
    <scope>NUCLEOTIDE SEQUENCE</scope>
    <source>
        <strain evidence="3">cv. Jingnong 6</strain>
    </source>
</reference>
<dbReference type="EMBL" id="CM003371">
    <property type="protein sequence ID" value="KOM32921.1"/>
    <property type="molecule type" value="Genomic_DNA"/>
</dbReference>
<evidence type="ECO:0000313" key="2">
    <source>
        <dbReference type="EMBL" id="KOM32921.1"/>
    </source>
</evidence>
<dbReference type="Pfam" id="PF24626">
    <property type="entry name" value="SH3_Tf2-1"/>
    <property type="match status" value="1"/>
</dbReference>
<dbReference type="OMA" id="VEDWIYL"/>
<gene>
    <name evidence="2" type="ORF">LR48_Vigan01g247700</name>
</gene>
<dbReference type="Proteomes" id="UP000053144">
    <property type="component" value="Chromosome 1"/>
</dbReference>
<evidence type="ECO:0000313" key="3">
    <source>
        <dbReference type="Proteomes" id="UP000053144"/>
    </source>
</evidence>
<accession>A0A0L9TQZ5</accession>